<accession>A0ABX1QQ19</accession>
<name>A0ABX1QQ19_9PROT</name>
<dbReference type="InterPro" id="IPR023614">
    <property type="entry name" value="Porin_dom_sf"/>
</dbReference>
<evidence type="ECO:0000313" key="5">
    <source>
        <dbReference type="Proteomes" id="UP000669605"/>
    </source>
</evidence>
<reference evidence="4 5" key="1">
    <citation type="journal article" date="2020" name="Curr. Microbiol.">
        <title>Tepidiphilus baoligensis sp. nov., a Novel Bacterium of the Family Hydrogenophilaceae Isolated from an Oil Reservoir.</title>
        <authorList>
            <person name="Zhang X."/>
            <person name="Wang G."/>
            <person name="Ma X."/>
            <person name="Yu J."/>
            <person name="You J."/>
            <person name="Xue Y."/>
            <person name="Ma Y."/>
        </authorList>
    </citation>
    <scope>NUCLEOTIDE SEQUENCE [LARGE SCALE GENOMIC DNA]</scope>
    <source>
        <strain evidence="4 5">B18-69</strain>
    </source>
</reference>
<feature type="compositionally biased region" description="Low complexity" evidence="1">
    <location>
        <begin position="83"/>
        <end position="103"/>
    </location>
</feature>
<keyword evidence="2" id="KW-0732">Signal</keyword>
<feature type="region of interest" description="Disordered" evidence="1">
    <location>
        <begin position="82"/>
        <end position="108"/>
    </location>
</feature>
<dbReference type="SUPFAM" id="SSF56935">
    <property type="entry name" value="Porins"/>
    <property type="match status" value="1"/>
</dbReference>
<gene>
    <name evidence="4" type="ORF">GV368_08835</name>
</gene>
<sequence length="140" mass="14554">MLKKTLALSLTSLFCLPALAQSGIQLYGSVDASFQYGKEMGNKTAGIDGGGIGDSFLGLRGEEALGAGLEAVFVLEQGSTSMSANPAASTKPTATPTPAAISSRSKPMSDLRAPLVRSPWGVNTHRVICLSSTTHCPIWR</sequence>
<dbReference type="Proteomes" id="UP000669605">
    <property type="component" value="Unassembled WGS sequence"/>
</dbReference>
<feature type="signal peptide" evidence="2">
    <location>
        <begin position="1"/>
        <end position="20"/>
    </location>
</feature>
<feature type="chain" id="PRO_5045735869" evidence="2">
    <location>
        <begin position="21"/>
        <end position="140"/>
    </location>
</feature>
<dbReference type="InterPro" id="IPR033900">
    <property type="entry name" value="Gram_neg_porin_domain"/>
</dbReference>
<evidence type="ECO:0000256" key="2">
    <source>
        <dbReference type="SAM" id="SignalP"/>
    </source>
</evidence>
<comment type="caution">
    <text evidence="4">The sequence shown here is derived from an EMBL/GenBank/DDBJ whole genome shotgun (WGS) entry which is preliminary data.</text>
</comment>
<organism evidence="4 5">
    <name type="scientific">Tepidiphilus baoligensis</name>
    <dbReference type="NCBI Taxonomy" id="2698687"/>
    <lineage>
        <taxon>Bacteria</taxon>
        <taxon>Pseudomonadati</taxon>
        <taxon>Pseudomonadota</taxon>
        <taxon>Hydrogenophilia</taxon>
        <taxon>Hydrogenophilales</taxon>
        <taxon>Hydrogenophilaceae</taxon>
        <taxon>Tepidiphilus</taxon>
    </lineage>
</organism>
<evidence type="ECO:0000313" key="4">
    <source>
        <dbReference type="EMBL" id="NMH17199.1"/>
    </source>
</evidence>
<feature type="domain" description="Porin" evidence="3">
    <location>
        <begin position="7"/>
        <end position="81"/>
    </location>
</feature>
<evidence type="ECO:0000259" key="3">
    <source>
        <dbReference type="Pfam" id="PF13609"/>
    </source>
</evidence>
<dbReference type="Pfam" id="PF13609">
    <property type="entry name" value="Porin_4"/>
    <property type="match status" value="1"/>
</dbReference>
<proteinExistence type="predicted"/>
<dbReference type="EMBL" id="JAAAUB010000013">
    <property type="protein sequence ID" value="NMH17199.1"/>
    <property type="molecule type" value="Genomic_DNA"/>
</dbReference>
<keyword evidence="5" id="KW-1185">Reference proteome</keyword>
<dbReference type="Gene3D" id="2.40.160.10">
    <property type="entry name" value="Porin"/>
    <property type="match status" value="1"/>
</dbReference>
<evidence type="ECO:0000256" key="1">
    <source>
        <dbReference type="SAM" id="MobiDB-lite"/>
    </source>
</evidence>
<protein>
    <submittedName>
        <fullName evidence="4">Porin</fullName>
    </submittedName>
</protein>